<feature type="region of interest" description="Disordered" evidence="1">
    <location>
        <begin position="84"/>
        <end position="127"/>
    </location>
</feature>
<gene>
    <name evidence="2" type="ORF">R3P38DRAFT_2781613</name>
</gene>
<sequence>MPPPNSAAAPSARSLGQIRRHQRARENRPAPPPQASSNRSLAQRARRERERAEKAARMDVDPPPTARNSRVLQFKRLESLALQAIHNGLPTPPATQQSAAAGAQAGNRTRQHNQNANPARPQNYFLS</sequence>
<feature type="compositionally biased region" description="Basic and acidic residues" evidence="1">
    <location>
        <begin position="45"/>
        <end position="60"/>
    </location>
</feature>
<evidence type="ECO:0000313" key="2">
    <source>
        <dbReference type="EMBL" id="KAK7021002.1"/>
    </source>
</evidence>
<organism evidence="2 3">
    <name type="scientific">Favolaschia claudopus</name>
    <dbReference type="NCBI Taxonomy" id="2862362"/>
    <lineage>
        <taxon>Eukaryota</taxon>
        <taxon>Fungi</taxon>
        <taxon>Dikarya</taxon>
        <taxon>Basidiomycota</taxon>
        <taxon>Agaricomycotina</taxon>
        <taxon>Agaricomycetes</taxon>
        <taxon>Agaricomycetidae</taxon>
        <taxon>Agaricales</taxon>
        <taxon>Marasmiineae</taxon>
        <taxon>Mycenaceae</taxon>
        <taxon>Favolaschia</taxon>
    </lineage>
</organism>
<dbReference type="AlphaFoldDB" id="A0AAW0B6E9"/>
<name>A0AAW0B6E9_9AGAR</name>
<reference evidence="2 3" key="1">
    <citation type="journal article" date="2024" name="J Genomics">
        <title>Draft genome sequencing and assembly of Favolaschia claudopus CIRM-BRFM 2984 isolated from oak limbs.</title>
        <authorList>
            <person name="Navarro D."/>
            <person name="Drula E."/>
            <person name="Chaduli D."/>
            <person name="Cazenave R."/>
            <person name="Ahrendt S."/>
            <person name="Wang J."/>
            <person name="Lipzen A."/>
            <person name="Daum C."/>
            <person name="Barry K."/>
            <person name="Grigoriev I.V."/>
            <person name="Favel A."/>
            <person name="Rosso M.N."/>
            <person name="Martin F."/>
        </authorList>
    </citation>
    <scope>NUCLEOTIDE SEQUENCE [LARGE SCALE GENOMIC DNA]</scope>
    <source>
        <strain evidence="2 3">CIRM-BRFM 2984</strain>
    </source>
</reference>
<dbReference type="EMBL" id="JAWWNJ010000040">
    <property type="protein sequence ID" value="KAK7021002.1"/>
    <property type="molecule type" value="Genomic_DNA"/>
</dbReference>
<evidence type="ECO:0000313" key="3">
    <source>
        <dbReference type="Proteomes" id="UP001362999"/>
    </source>
</evidence>
<proteinExistence type="predicted"/>
<keyword evidence="3" id="KW-1185">Reference proteome</keyword>
<protein>
    <submittedName>
        <fullName evidence="2">Uncharacterized protein</fullName>
    </submittedName>
</protein>
<dbReference type="Proteomes" id="UP001362999">
    <property type="component" value="Unassembled WGS sequence"/>
</dbReference>
<accession>A0AAW0B6E9</accession>
<feature type="compositionally biased region" description="Low complexity" evidence="1">
    <location>
        <begin position="94"/>
        <end position="106"/>
    </location>
</feature>
<comment type="caution">
    <text evidence="2">The sequence shown here is derived from an EMBL/GenBank/DDBJ whole genome shotgun (WGS) entry which is preliminary data.</text>
</comment>
<evidence type="ECO:0000256" key="1">
    <source>
        <dbReference type="SAM" id="MobiDB-lite"/>
    </source>
</evidence>
<feature type="region of interest" description="Disordered" evidence="1">
    <location>
        <begin position="1"/>
        <end position="70"/>
    </location>
</feature>
<feature type="compositionally biased region" description="Low complexity" evidence="1">
    <location>
        <begin position="1"/>
        <end position="12"/>
    </location>
</feature>